<dbReference type="PANTHER" id="PTHR12629:SF0">
    <property type="entry name" value="DIPHOSPHOINOSITOL-POLYPHOSPHATE DIPHOSPHATASE"/>
    <property type="match status" value="1"/>
</dbReference>
<dbReference type="OrthoDB" id="128927at2759"/>
<dbReference type="PROSITE" id="PS00893">
    <property type="entry name" value="NUDIX_BOX"/>
    <property type="match status" value="1"/>
</dbReference>
<evidence type="ECO:0000256" key="1">
    <source>
        <dbReference type="ARBA" id="ARBA00022723"/>
    </source>
</evidence>
<dbReference type="GO" id="GO:0005634">
    <property type="term" value="C:nucleus"/>
    <property type="evidence" value="ECO:0007669"/>
    <property type="project" value="TreeGrafter"/>
</dbReference>
<dbReference type="Proteomes" id="UP000198211">
    <property type="component" value="Unassembled WGS sequence"/>
</dbReference>
<dbReference type="SUPFAM" id="SSF55811">
    <property type="entry name" value="Nudix"/>
    <property type="match status" value="1"/>
</dbReference>
<dbReference type="GO" id="GO:0005737">
    <property type="term" value="C:cytoplasm"/>
    <property type="evidence" value="ECO:0007669"/>
    <property type="project" value="TreeGrafter"/>
</dbReference>
<evidence type="ECO:0000256" key="2">
    <source>
        <dbReference type="ARBA" id="ARBA00022801"/>
    </source>
</evidence>
<gene>
    <name evidence="4" type="ORF">PHMEG_00013775</name>
</gene>
<dbReference type="PANTHER" id="PTHR12629">
    <property type="entry name" value="DIPHOSPHOINOSITOL POLYPHOSPHATE PHOSPHOHYDROLASE"/>
    <property type="match status" value="1"/>
</dbReference>
<dbReference type="GO" id="GO:0046872">
    <property type="term" value="F:metal ion binding"/>
    <property type="evidence" value="ECO:0007669"/>
    <property type="project" value="UniProtKB-KW"/>
</dbReference>
<dbReference type="EMBL" id="NBNE01001701">
    <property type="protein sequence ID" value="OWZ12981.1"/>
    <property type="molecule type" value="Genomic_DNA"/>
</dbReference>
<accession>A0A225W5G5</accession>
<dbReference type="Gene3D" id="3.90.79.10">
    <property type="entry name" value="Nucleoside Triphosphate Pyrophosphohydrolase"/>
    <property type="match status" value="1"/>
</dbReference>
<evidence type="ECO:0000313" key="5">
    <source>
        <dbReference type="Proteomes" id="UP000198211"/>
    </source>
</evidence>
<comment type="caution">
    <text evidence="4">The sequence shown here is derived from an EMBL/GenBank/DDBJ whole genome shotgun (WGS) entry which is preliminary data.</text>
</comment>
<dbReference type="Pfam" id="PF00293">
    <property type="entry name" value="NUDIX"/>
    <property type="match status" value="1"/>
</dbReference>
<sequence>MYPKGLSSGTMDQIRNVEKMRLSDLTTYVKVNGKSLRKKIPAFDGIKIAPEKYLGSNHGREGVQRLTKDNKRKLSAAVVSRPQELGGGDVLLISSSNPTKNDWLLPKGGWDKGEDIQHAALREVIEEGGVRCYTCPLFRTLTTYTNL</sequence>
<protein>
    <submittedName>
        <fullName evidence="4">RxLR effector protein</fullName>
    </submittedName>
</protein>
<evidence type="ECO:0000259" key="3">
    <source>
        <dbReference type="PROSITE" id="PS51462"/>
    </source>
</evidence>
<reference evidence="5" key="1">
    <citation type="submission" date="2017-03" db="EMBL/GenBank/DDBJ databases">
        <title>Phytopthora megakarya and P. palmivora, two closely related causual agents of cacao black pod achieved similar genome size and gene model numbers by different mechanisms.</title>
        <authorList>
            <person name="Ali S."/>
            <person name="Shao J."/>
            <person name="Larry D.J."/>
            <person name="Kronmiller B."/>
            <person name="Shen D."/>
            <person name="Strem M.D."/>
            <person name="Melnick R.L."/>
            <person name="Guiltinan M.J."/>
            <person name="Tyler B.M."/>
            <person name="Meinhardt L.W."/>
            <person name="Bailey B.A."/>
        </authorList>
    </citation>
    <scope>NUCLEOTIDE SEQUENCE [LARGE SCALE GENOMIC DNA]</scope>
    <source>
        <strain evidence="5">zdho120</strain>
    </source>
</reference>
<dbReference type="AlphaFoldDB" id="A0A225W5G5"/>
<keyword evidence="1" id="KW-0479">Metal-binding</keyword>
<keyword evidence="2" id="KW-0378">Hydrolase</keyword>
<dbReference type="STRING" id="4795.A0A225W5G5"/>
<dbReference type="InterPro" id="IPR020084">
    <property type="entry name" value="NUDIX_hydrolase_CS"/>
</dbReference>
<evidence type="ECO:0000313" key="4">
    <source>
        <dbReference type="EMBL" id="OWZ12981.1"/>
    </source>
</evidence>
<name>A0A225W5G5_9STRA</name>
<feature type="domain" description="Nudix hydrolase" evidence="3">
    <location>
        <begin position="70"/>
        <end position="147"/>
    </location>
</feature>
<dbReference type="GO" id="GO:0016787">
    <property type="term" value="F:hydrolase activity"/>
    <property type="evidence" value="ECO:0007669"/>
    <property type="project" value="UniProtKB-KW"/>
</dbReference>
<proteinExistence type="predicted"/>
<keyword evidence="5" id="KW-1185">Reference proteome</keyword>
<organism evidence="4 5">
    <name type="scientific">Phytophthora megakarya</name>
    <dbReference type="NCBI Taxonomy" id="4795"/>
    <lineage>
        <taxon>Eukaryota</taxon>
        <taxon>Sar</taxon>
        <taxon>Stramenopiles</taxon>
        <taxon>Oomycota</taxon>
        <taxon>Peronosporomycetes</taxon>
        <taxon>Peronosporales</taxon>
        <taxon>Peronosporaceae</taxon>
        <taxon>Phytophthora</taxon>
    </lineage>
</organism>
<dbReference type="InterPro" id="IPR015797">
    <property type="entry name" value="NUDIX_hydrolase-like_dom_sf"/>
</dbReference>
<dbReference type="PROSITE" id="PS51462">
    <property type="entry name" value="NUDIX"/>
    <property type="match status" value="1"/>
</dbReference>
<dbReference type="InterPro" id="IPR000086">
    <property type="entry name" value="NUDIX_hydrolase_dom"/>
</dbReference>